<name>A0A438D861_VITVI</name>
<protein>
    <submittedName>
        <fullName evidence="2">Uncharacterized protein</fullName>
    </submittedName>
</protein>
<comment type="caution">
    <text evidence="2">The sequence shown here is derived from an EMBL/GenBank/DDBJ whole genome shotgun (WGS) entry which is preliminary data.</text>
</comment>
<accession>A0A438D861</accession>
<dbReference type="Proteomes" id="UP000288805">
    <property type="component" value="Unassembled WGS sequence"/>
</dbReference>
<evidence type="ECO:0000313" key="3">
    <source>
        <dbReference type="Proteomes" id="UP000288805"/>
    </source>
</evidence>
<proteinExistence type="predicted"/>
<sequence>MAPSLSLRHQTSRLSLRHQAWLTTHVRNLEDLTGLICPFERSNRLGLSIPSSIVSQLGLSNPFYIVEEENFSLLVLDGAYLDPDGVIPYNHVPPPKCSGGALPLPVPRRRIRSPGRPPLPESHLHPHPLLPQQSLLPRLHPPSPSPQISHLYLLDFAGPPDFLPQVSPNVPQVTVLDHHKTALQLLQSWNPSNALKVIDVGRSGATIAFDYFKQRAVEEGLLEVAGEFERVRRVFEYVEDGDLWRWGLENSKAFSSGLNDMNLEFDVGLNPSLFDQVNFKRFGLQFEHGIGCFVVIWLDIQYCLIT</sequence>
<feature type="region of interest" description="Disordered" evidence="1">
    <location>
        <begin position="109"/>
        <end position="141"/>
    </location>
</feature>
<organism evidence="2 3">
    <name type="scientific">Vitis vinifera</name>
    <name type="common">Grape</name>
    <dbReference type="NCBI Taxonomy" id="29760"/>
    <lineage>
        <taxon>Eukaryota</taxon>
        <taxon>Viridiplantae</taxon>
        <taxon>Streptophyta</taxon>
        <taxon>Embryophyta</taxon>
        <taxon>Tracheophyta</taxon>
        <taxon>Spermatophyta</taxon>
        <taxon>Magnoliopsida</taxon>
        <taxon>eudicotyledons</taxon>
        <taxon>Gunneridae</taxon>
        <taxon>Pentapetalae</taxon>
        <taxon>rosids</taxon>
        <taxon>Vitales</taxon>
        <taxon>Vitaceae</taxon>
        <taxon>Viteae</taxon>
        <taxon>Vitis</taxon>
    </lineage>
</organism>
<dbReference type="PANTHER" id="PTHR46922:SF4">
    <property type="entry name" value="DHHA1 DOMAIN PROTEIN"/>
    <property type="match status" value="1"/>
</dbReference>
<gene>
    <name evidence="2" type="ORF">CK203_092702</name>
</gene>
<evidence type="ECO:0000256" key="1">
    <source>
        <dbReference type="SAM" id="MobiDB-lite"/>
    </source>
</evidence>
<dbReference type="PANTHER" id="PTHR46922">
    <property type="entry name" value="DHHA1 DOMAIN PROTEIN"/>
    <property type="match status" value="1"/>
</dbReference>
<dbReference type="EMBL" id="QGNW01001746">
    <property type="protein sequence ID" value="RVW31640.1"/>
    <property type="molecule type" value="Genomic_DNA"/>
</dbReference>
<dbReference type="AlphaFoldDB" id="A0A438D861"/>
<reference evidence="2 3" key="1">
    <citation type="journal article" date="2018" name="PLoS Genet.">
        <title>Population sequencing reveals clonal diversity and ancestral inbreeding in the grapevine cultivar Chardonnay.</title>
        <authorList>
            <person name="Roach M.J."/>
            <person name="Johnson D.L."/>
            <person name="Bohlmann J."/>
            <person name="van Vuuren H.J."/>
            <person name="Jones S.J."/>
            <person name="Pretorius I.S."/>
            <person name="Schmidt S.A."/>
            <person name="Borneman A.R."/>
        </authorList>
    </citation>
    <scope>NUCLEOTIDE SEQUENCE [LARGE SCALE GENOMIC DNA]</scope>
    <source>
        <strain evidence="3">cv. Chardonnay</strain>
        <tissue evidence="2">Leaf</tissue>
    </source>
</reference>
<evidence type="ECO:0000313" key="2">
    <source>
        <dbReference type="EMBL" id="RVW31640.1"/>
    </source>
</evidence>